<protein>
    <submittedName>
        <fullName evidence="1">Uncharacterized protein</fullName>
    </submittedName>
</protein>
<dbReference type="RefSeq" id="WP_101344295.1">
    <property type="nucleotide sequence ID" value="NZ_PJAI02000005.1"/>
</dbReference>
<comment type="caution">
    <text evidence="1">The sequence shown here is derived from an EMBL/GenBank/DDBJ whole genome shotgun (WGS) entry which is preliminary data.</text>
</comment>
<evidence type="ECO:0000313" key="2">
    <source>
        <dbReference type="Proteomes" id="UP000815846"/>
    </source>
</evidence>
<accession>A0ABY3MYB9</accession>
<dbReference type="EMBL" id="PJAI02000005">
    <property type="protein sequence ID" value="TYK66179.1"/>
    <property type="molecule type" value="Genomic_DNA"/>
</dbReference>
<sequence length="90" mass="10061">MNSININNVDTNELQKQQVITVMQNQFAVSVNNVQLNHITKSSNTDATISAFIDDTAIDIFISTDRFGLIKEQGAAAKLTDDLYLGWNYH</sequence>
<proteinExistence type="predicted"/>
<evidence type="ECO:0000313" key="1">
    <source>
        <dbReference type="EMBL" id="TYK66179.1"/>
    </source>
</evidence>
<keyword evidence="2" id="KW-1185">Reference proteome</keyword>
<reference evidence="1 2" key="1">
    <citation type="submission" date="2019-08" db="EMBL/GenBank/DDBJ databases">
        <title>Microbe sample from Colwellia echini.</title>
        <authorList>
            <person name="Christiansen L."/>
            <person name="Pathiraja D."/>
            <person name="Schultz-Johansen M."/>
            <person name="Choi I.-G."/>
            <person name="Stougaard P."/>
        </authorList>
    </citation>
    <scope>NUCLEOTIDE SEQUENCE [LARGE SCALE GENOMIC DNA]</scope>
    <source>
        <strain evidence="1 2">A3</strain>
    </source>
</reference>
<name>A0ABY3MYB9_9GAMM</name>
<dbReference type="Proteomes" id="UP000815846">
    <property type="component" value="Unassembled WGS sequence"/>
</dbReference>
<gene>
    <name evidence="1" type="ORF">CWS31_006110</name>
</gene>
<organism evidence="1 2">
    <name type="scientific">Colwellia echini</name>
    <dbReference type="NCBI Taxonomy" id="1982103"/>
    <lineage>
        <taxon>Bacteria</taxon>
        <taxon>Pseudomonadati</taxon>
        <taxon>Pseudomonadota</taxon>
        <taxon>Gammaproteobacteria</taxon>
        <taxon>Alteromonadales</taxon>
        <taxon>Colwelliaceae</taxon>
        <taxon>Colwellia</taxon>
    </lineage>
</organism>